<keyword evidence="4" id="KW-0378">Hydrolase</keyword>
<dbReference type="EC" id="3.6.4.13" evidence="4"/>
<name>A0A5J4PGZ0_9ZZZZ</name>
<accession>A0A5J4PGZ0</accession>
<dbReference type="AlphaFoldDB" id="A0A5J4PGZ0"/>
<keyword evidence="2" id="KW-0067">ATP-binding</keyword>
<feature type="domain" description="DEAD-box RNA helicase Q" evidence="3">
    <location>
        <begin position="2"/>
        <end position="25"/>
    </location>
</feature>
<comment type="caution">
    <text evidence="4">The sequence shown here is derived from an EMBL/GenBank/DDBJ whole genome shotgun (WGS) entry which is preliminary data.</text>
</comment>
<protein>
    <submittedName>
        <fullName evidence="4">DEAD-box ATP-dependent RNA helicase CshA</fullName>
        <ecNumber evidence="4">3.6.4.13</ecNumber>
    </submittedName>
</protein>
<evidence type="ECO:0000313" key="4">
    <source>
        <dbReference type="EMBL" id="KAA6307829.1"/>
    </source>
</evidence>
<dbReference type="PROSITE" id="PS51195">
    <property type="entry name" value="Q_MOTIF"/>
    <property type="match status" value="1"/>
</dbReference>
<feature type="non-terminal residue" evidence="4">
    <location>
        <position position="25"/>
    </location>
</feature>
<keyword evidence="4" id="KW-0347">Helicase</keyword>
<evidence type="ECO:0000256" key="1">
    <source>
        <dbReference type="ARBA" id="ARBA00022741"/>
    </source>
</evidence>
<sequence>MKNFEELGVSPEILKAIEELGFVNP</sequence>
<keyword evidence="1" id="KW-0547">Nucleotide-binding</keyword>
<dbReference type="GO" id="GO:0005524">
    <property type="term" value="F:ATP binding"/>
    <property type="evidence" value="ECO:0007669"/>
    <property type="project" value="UniProtKB-KW"/>
</dbReference>
<organism evidence="4">
    <name type="scientific">termite gut metagenome</name>
    <dbReference type="NCBI Taxonomy" id="433724"/>
    <lineage>
        <taxon>unclassified sequences</taxon>
        <taxon>metagenomes</taxon>
        <taxon>organismal metagenomes</taxon>
    </lineage>
</organism>
<dbReference type="GO" id="GO:0003724">
    <property type="term" value="F:RNA helicase activity"/>
    <property type="evidence" value="ECO:0007669"/>
    <property type="project" value="UniProtKB-EC"/>
</dbReference>
<dbReference type="InterPro" id="IPR014014">
    <property type="entry name" value="RNA_helicase_DEAD_Q_motif"/>
</dbReference>
<evidence type="ECO:0000259" key="3">
    <source>
        <dbReference type="PROSITE" id="PS51195"/>
    </source>
</evidence>
<reference evidence="4" key="1">
    <citation type="submission" date="2019-03" db="EMBL/GenBank/DDBJ databases">
        <title>Single cell metagenomics reveals metabolic interactions within the superorganism composed of flagellate Streblomastix strix and complex community of Bacteroidetes bacteria on its surface.</title>
        <authorList>
            <person name="Treitli S.C."/>
            <person name="Kolisko M."/>
            <person name="Husnik F."/>
            <person name="Keeling P."/>
            <person name="Hampl V."/>
        </authorList>
    </citation>
    <scope>NUCLEOTIDE SEQUENCE</scope>
    <source>
        <strain evidence="4">STM</strain>
    </source>
</reference>
<evidence type="ECO:0000256" key="2">
    <source>
        <dbReference type="ARBA" id="ARBA00022840"/>
    </source>
</evidence>
<gene>
    <name evidence="4" type="ORF">EZS27_040496</name>
</gene>
<dbReference type="GO" id="GO:0016787">
    <property type="term" value="F:hydrolase activity"/>
    <property type="evidence" value="ECO:0007669"/>
    <property type="project" value="UniProtKB-KW"/>
</dbReference>
<dbReference type="EMBL" id="SNRY01008884">
    <property type="protein sequence ID" value="KAA6307829.1"/>
    <property type="molecule type" value="Genomic_DNA"/>
</dbReference>
<proteinExistence type="predicted"/>